<dbReference type="SUPFAM" id="SSF89260">
    <property type="entry name" value="Collagen-binding domain"/>
    <property type="match status" value="1"/>
</dbReference>
<dbReference type="EMBL" id="JADEXS010000321">
    <property type="protein sequence ID" value="MBE9024828.1"/>
    <property type="molecule type" value="Genomic_DNA"/>
</dbReference>
<sequence length="129" mass="13912">MNGVTQNYLYAKIYYDSNNNGLIDNGDEFYSDIAGSGRNGQITTTLGAGNYYIGIGQNSSNVNSNYSLQLSATSAPPSISSNPGNTLSTAYNIGTLTGTQTIKEFVGNVDPIDYYKFSLTDKCNGWCRQ</sequence>
<proteinExistence type="predicted"/>
<dbReference type="AlphaFoldDB" id="A0A8J7D1W3"/>
<protein>
    <submittedName>
        <fullName evidence="1">Uncharacterized protein</fullName>
    </submittedName>
</protein>
<dbReference type="Proteomes" id="UP000622533">
    <property type="component" value="Unassembled WGS sequence"/>
</dbReference>
<name>A0A8J7D1W3_DESMC</name>
<dbReference type="RefSeq" id="WP_193919492.1">
    <property type="nucleotide sequence ID" value="NZ_JADEXS020000001.1"/>
</dbReference>
<gene>
    <name evidence="1" type="ORF">IQ276_21090</name>
</gene>
<evidence type="ECO:0000313" key="2">
    <source>
        <dbReference type="Proteomes" id="UP000622533"/>
    </source>
</evidence>
<keyword evidence="2" id="KW-1185">Reference proteome</keyword>
<evidence type="ECO:0000313" key="1">
    <source>
        <dbReference type="EMBL" id="MBE9024828.1"/>
    </source>
</evidence>
<reference evidence="1" key="1">
    <citation type="submission" date="2020-10" db="EMBL/GenBank/DDBJ databases">
        <authorList>
            <person name="Castelo-Branco R."/>
            <person name="Eusebio N."/>
            <person name="Adriana R."/>
            <person name="Vieira A."/>
            <person name="Brugerolle De Fraissinette N."/>
            <person name="Rezende De Castro R."/>
            <person name="Schneider M.P."/>
            <person name="Vasconcelos V."/>
            <person name="Leao P.N."/>
        </authorList>
    </citation>
    <scope>NUCLEOTIDE SEQUENCE</scope>
    <source>
        <strain evidence="1">LEGE 12446</strain>
    </source>
</reference>
<accession>A0A8J7D1W3</accession>
<comment type="caution">
    <text evidence="1">The sequence shown here is derived from an EMBL/GenBank/DDBJ whole genome shotgun (WGS) entry which is preliminary data.</text>
</comment>
<organism evidence="1 2">
    <name type="scientific">Desmonostoc muscorum LEGE 12446</name>
    <dbReference type="NCBI Taxonomy" id="1828758"/>
    <lineage>
        <taxon>Bacteria</taxon>
        <taxon>Bacillati</taxon>
        <taxon>Cyanobacteriota</taxon>
        <taxon>Cyanophyceae</taxon>
        <taxon>Nostocales</taxon>
        <taxon>Nostocaceae</taxon>
        <taxon>Desmonostoc</taxon>
    </lineage>
</organism>